<evidence type="ECO:0000313" key="2">
    <source>
        <dbReference type="Proteomes" id="UP000297646"/>
    </source>
</evidence>
<comment type="caution">
    <text evidence="1">The sequence shown here is derived from an EMBL/GenBank/DDBJ whole genome shotgun (WGS) entry which is preliminary data.</text>
</comment>
<name>A0A4Z0S0F6_WEICO</name>
<evidence type="ECO:0000313" key="1">
    <source>
        <dbReference type="EMBL" id="TGE75930.1"/>
    </source>
</evidence>
<accession>A0A4Z0S0F6</accession>
<gene>
    <name evidence="1" type="ORF">C6P11_00245</name>
</gene>
<protein>
    <submittedName>
        <fullName evidence="1">Uncharacterized protein</fullName>
    </submittedName>
</protein>
<dbReference type="RefSeq" id="WP_135517900.1">
    <property type="nucleotide sequence ID" value="NZ_PVSN01000003.1"/>
</dbReference>
<organism evidence="1 2">
    <name type="scientific">Weissella confusa</name>
    <name type="common">Lactobacillus confusus</name>
    <dbReference type="NCBI Taxonomy" id="1583"/>
    <lineage>
        <taxon>Bacteria</taxon>
        <taxon>Bacillati</taxon>
        <taxon>Bacillota</taxon>
        <taxon>Bacilli</taxon>
        <taxon>Lactobacillales</taxon>
        <taxon>Lactobacillaceae</taxon>
        <taxon>Weissella</taxon>
    </lineage>
</organism>
<dbReference type="AlphaFoldDB" id="A0A4Z0S0F6"/>
<proteinExistence type="predicted"/>
<reference evidence="1 2" key="1">
    <citation type="submission" date="2018-03" db="EMBL/GenBank/DDBJ databases">
        <title>Genome sequencing of Weissella confusa isolates.</title>
        <authorList>
            <person name="Kajala I."/>
            <person name="Baruah R."/>
            <person name="Bergsveinson J."/>
            <person name="Juvonen R."/>
            <person name="Ziola B."/>
        </authorList>
    </citation>
    <scope>NUCLEOTIDE SEQUENCE [LARGE SCALE GENOMIC DNA]</scope>
    <source>
        <strain evidence="1 2">VTT E-062653</strain>
    </source>
</reference>
<sequence length="155" mass="17164">MMYRKGDFVANLVAQNFHGEALDVSDMAMFLSDAIKTANTLLGSNHEQTLAGLDIALVGSEKGFLQWYADALTAAGANVRLVDDADTALFETDTAFMAGDMATLTVVPYLFSGDETFKRAQLWRNQGDIMVTMYQTPISVLLDIETWWTNQHNDK</sequence>
<dbReference type="EMBL" id="PVSN01000003">
    <property type="protein sequence ID" value="TGE75930.1"/>
    <property type="molecule type" value="Genomic_DNA"/>
</dbReference>
<dbReference type="Proteomes" id="UP000297646">
    <property type="component" value="Unassembled WGS sequence"/>
</dbReference>